<accession>A0ABN2RX65</accession>
<dbReference type="RefSeq" id="WP_344048356.1">
    <property type="nucleotide sequence ID" value="NZ_BAAAPB010000008.1"/>
</dbReference>
<proteinExistence type="predicted"/>
<name>A0ABN2RX65_9ACTN</name>
<evidence type="ECO:0000313" key="3">
    <source>
        <dbReference type="Proteomes" id="UP001500571"/>
    </source>
</evidence>
<keyword evidence="1" id="KW-1133">Transmembrane helix</keyword>
<feature type="transmembrane region" description="Helical" evidence="1">
    <location>
        <begin position="27"/>
        <end position="46"/>
    </location>
</feature>
<dbReference type="Proteomes" id="UP001500571">
    <property type="component" value="Unassembled WGS sequence"/>
</dbReference>
<evidence type="ECO:0000313" key="2">
    <source>
        <dbReference type="EMBL" id="GAA1976498.1"/>
    </source>
</evidence>
<sequence length="55" mass="5699">MRQPLTWIAVALLLTGAVLLVAGVGAAGLWIAVITVGIALVAIDGYRRSQGHHHA</sequence>
<evidence type="ECO:0000256" key="1">
    <source>
        <dbReference type="SAM" id="Phobius"/>
    </source>
</evidence>
<keyword evidence="3" id="KW-1185">Reference proteome</keyword>
<dbReference type="EMBL" id="BAAAPB010000008">
    <property type="protein sequence ID" value="GAA1976498.1"/>
    <property type="molecule type" value="Genomic_DNA"/>
</dbReference>
<comment type="caution">
    <text evidence="2">The sequence shown here is derived from an EMBL/GenBank/DDBJ whole genome shotgun (WGS) entry which is preliminary data.</text>
</comment>
<evidence type="ECO:0008006" key="4">
    <source>
        <dbReference type="Google" id="ProtNLM"/>
    </source>
</evidence>
<gene>
    <name evidence="2" type="ORF">GCM10009798_42130</name>
</gene>
<organism evidence="2 3">
    <name type="scientific">Nocardioides panacihumi</name>
    <dbReference type="NCBI Taxonomy" id="400774"/>
    <lineage>
        <taxon>Bacteria</taxon>
        <taxon>Bacillati</taxon>
        <taxon>Actinomycetota</taxon>
        <taxon>Actinomycetes</taxon>
        <taxon>Propionibacteriales</taxon>
        <taxon>Nocardioidaceae</taxon>
        <taxon>Nocardioides</taxon>
    </lineage>
</organism>
<keyword evidence="1" id="KW-0812">Transmembrane</keyword>
<reference evidence="2 3" key="1">
    <citation type="journal article" date="2019" name="Int. J. Syst. Evol. Microbiol.">
        <title>The Global Catalogue of Microorganisms (GCM) 10K type strain sequencing project: providing services to taxonomists for standard genome sequencing and annotation.</title>
        <authorList>
            <consortium name="The Broad Institute Genomics Platform"/>
            <consortium name="The Broad Institute Genome Sequencing Center for Infectious Disease"/>
            <person name="Wu L."/>
            <person name="Ma J."/>
        </authorList>
    </citation>
    <scope>NUCLEOTIDE SEQUENCE [LARGE SCALE GENOMIC DNA]</scope>
    <source>
        <strain evidence="2 3">JCM 15309</strain>
    </source>
</reference>
<protein>
    <recommendedName>
        <fullName evidence="4">DUF4175 domain-containing protein</fullName>
    </recommendedName>
</protein>
<keyword evidence="1" id="KW-0472">Membrane</keyword>